<sequence>MHRLVVALLAAFDAAVAAAVGLAAVLAPLTVLFVFGLGDAADWRALWPAGASVWQLGHLVPLEIALPGDFLADAGIDADAATFVLSLAPLAFAVFTAVFAARSAIRASRADAWMTGVATGSLVFAAIAFAVWSTSGNEITTAVAWRAIVVPAAVFAVPAIVAAVVAEWSEAGAGLIARIRDRVEASAGGWADAPALIARGTGVAAAGFVGLGGIAVTVALVARGGEAIALFQSSHVDALGAAILTLAQLAYLPTLVVWGGAFVAGPGFALGTGTAVSPAGTQLGVVPGIPVLGAVPETTSTLLLLLALLPVGVGVLAGWVVRSRMAAPRAALAEPVPVAAADPERDEALAALLATGAPVEVAPETRIDEEADAEPIAPRIVVTLGIAVATGAISALLAWVASGSVGPGRLAEVGPAPGAVALAVGVEVLVGAAILILSPRRSGRRPLTGTAAPGGPEADG</sequence>
<proteinExistence type="predicted"/>
<feature type="transmembrane region" description="Helical" evidence="1">
    <location>
        <begin position="144"/>
        <end position="166"/>
    </location>
</feature>
<keyword evidence="1" id="KW-0472">Membrane</keyword>
<evidence type="ECO:0000256" key="1">
    <source>
        <dbReference type="SAM" id="Phobius"/>
    </source>
</evidence>
<keyword evidence="1" id="KW-1133">Transmembrane helix</keyword>
<comment type="caution">
    <text evidence="2">The sequence shown here is derived from an EMBL/GenBank/DDBJ whole genome shotgun (WGS) entry which is preliminary data.</text>
</comment>
<feature type="transmembrane region" description="Helical" evidence="1">
    <location>
        <begin position="380"/>
        <end position="399"/>
    </location>
</feature>
<evidence type="ECO:0000313" key="2">
    <source>
        <dbReference type="EMBL" id="NYE21217.1"/>
    </source>
</evidence>
<feature type="transmembrane region" description="Helical" evidence="1">
    <location>
        <begin position="301"/>
        <end position="321"/>
    </location>
</feature>
<dbReference type="EMBL" id="JACCBV010000001">
    <property type="protein sequence ID" value="NYE21217.1"/>
    <property type="molecule type" value="Genomic_DNA"/>
</dbReference>
<organism evidence="2 3">
    <name type="scientific">Microbacterium immunditiarum</name>
    <dbReference type="NCBI Taxonomy" id="337480"/>
    <lineage>
        <taxon>Bacteria</taxon>
        <taxon>Bacillati</taxon>
        <taxon>Actinomycetota</taxon>
        <taxon>Actinomycetes</taxon>
        <taxon>Micrococcales</taxon>
        <taxon>Microbacteriaceae</taxon>
        <taxon>Microbacterium</taxon>
    </lineage>
</organism>
<dbReference type="Proteomes" id="UP000576969">
    <property type="component" value="Unassembled WGS sequence"/>
</dbReference>
<reference evidence="2 3" key="1">
    <citation type="submission" date="2020-07" db="EMBL/GenBank/DDBJ databases">
        <title>Sequencing the genomes of 1000 actinobacteria strains.</title>
        <authorList>
            <person name="Klenk H.-P."/>
        </authorList>
    </citation>
    <scope>NUCLEOTIDE SEQUENCE [LARGE SCALE GENOMIC DNA]</scope>
    <source>
        <strain evidence="2 3">DSM 24662</strain>
    </source>
</reference>
<name>A0A7Y9KJ40_9MICO</name>
<dbReference type="RefSeq" id="WP_179491701.1">
    <property type="nucleotide sequence ID" value="NZ_JACCBV010000001.1"/>
</dbReference>
<feature type="transmembrane region" description="Helical" evidence="1">
    <location>
        <begin position="419"/>
        <end position="437"/>
    </location>
</feature>
<protein>
    <submittedName>
        <fullName evidence="2">Uncharacterized protein</fullName>
    </submittedName>
</protein>
<feature type="transmembrane region" description="Helical" evidence="1">
    <location>
        <begin position="242"/>
        <end position="263"/>
    </location>
</feature>
<evidence type="ECO:0000313" key="3">
    <source>
        <dbReference type="Proteomes" id="UP000576969"/>
    </source>
</evidence>
<feature type="transmembrane region" description="Helical" evidence="1">
    <location>
        <begin position="203"/>
        <end position="222"/>
    </location>
</feature>
<dbReference type="AlphaFoldDB" id="A0A7Y9KJ40"/>
<dbReference type="InterPro" id="IPR045931">
    <property type="entry name" value="DUF6350"/>
</dbReference>
<feature type="transmembrane region" description="Helical" evidence="1">
    <location>
        <begin position="112"/>
        <end position="132"/>
    </location>
</feature>
<accession>A0A7Y9KJ40</accession>
<feature type="transmembrane region" description="Helical" evidence="1">
    <location>
        <begin position="80"/>
        <end position="100"/>
    </location>
</feature>
<keyword evidence="3" id="KW-1185">Reference proteome</keyword>
<gene>
    <name evidence="2" type="ORF">BJ991_003245</name>
</gene>
<dbReference type="Pfam" id="PF19877">
    <property type="entry name" value="DUF6350"/>
    <property type="match status" value="1"/>
</dbReference>
<keyword evidence="1" id="KW-0812">Transmembrane</keyword>